<dbReference type="HOGENOM" id="CLU_203879_0_0_6"/>
<dbReference type="AlphaFoldDB" id="A0A098G733"/>
<dbReference type="RefSeq" id="WP_045096233.1">
    <property type="nucleotide sequence ID" value="NZ_LN614827.1"/>
</dbReference>
<organism evidence="2 3">
    <name type="scientific">Legionella fallonii LLAP-10</name>
    <dbReference type="NCBI Taxonomy" id="1212491"/>
    <lineage>
        <taxon>Bacteria</taxon>
        <taxon>Pseudomonadati</taxon>
        <taxon>Pseudomonadota</taxon>
        <taxon>Gammaproteobacteria</taxon>
        <taxon>Legionellales</taxon>
        <taxon>Legionellaceae</taxon>
        <taxon>Legionella</taxon>
    </lineage>
</organism>
<evidence type="ECO:0000313" key="3">
    <source>
        <dbReference type="Proteomes" id="UP000032430"/>
    </source>
</evidence>
<protein>
    <submittedName>
        <fullName evidence="2">Uncharacterized protein</fullName>
    </submittedName>
</protein>
<feature type="chain" id="PRO_5001942763" evidence="1">
    <location>
        <begin position="35"/>
        <end position="69"/>
    </location>
</feature>
<feature type="signal peptide" evidence="1">
    <location>
        <begin position="1"/>
        <end position="34"/>
    </location>
</feature>
<proteinExistence type="predicted"/>
<keyword evidence="3" id="KW-1185">Reference proteome</keyword>
<keyword evidence="1" id="KW-0732">Signal</keyword>
<evidence type="ECO:0000313" key="2">
    <source>
        <dbReference type="EMBL" id="CEG57806.1"/>
    </source>
</evidence>
<gene>
    <name evidence="2" type="ORF">LFA_2434</name>
</gene>
<reference evidence="3" key="1">
    <citation type="submission" date="2014-09" db="EMBL/GenBank/DDBJ databases">
        <authorList>
            <person name="Gomez-Valero L."/>
        </authorList>
    </citation>
    <scope>NUCLEOTIDE SEQUENCE [LARGE SCALE GENOMIC DNA]</scope>
    <source>
        <strain evidence="3">ATCC700992</strain>
    </source>
</reference>
<accession>A0A098G733</accession>
<evidence type="ECO:0000256" key="1">
    <source>
        <dbReference type="SAM" id="SignalP"/>
    </source>
</evidence>
<dbReference type="Proteomes" id="UP000032430">
    <property type="component" value="Chromosome I"/>
</dbReference>
<name>A0A098G733_9GAMM</name>
<sequence length="69" mass="7822">MIRNIKSRKSMAFMALKILWKFAFLTLQAIASFASDDRSKTRYTAGKAQQLYEEDAISGSEYAKSIHGE</sequence>
<dbReference type="EMBL" id="LN614827">
    <property type="protein sequence ID" value="CEG57806.1"/>
    <property type="molecule type" value="Genomic_DNA"/>
</dbReference>
<dbReference type="OrthoDB" id="5642051at2"/>
<dbReference type="KEGG" id="lfa:LFA_2434"/>
<dbReference type="STRING" id="1212491.LFA_2434"/>